<evidence type="ECO:0000259" key="1">
    <source>
        <dbReference type="PROSITE" id="PS50943"/>
    </source>
</evidence>
<dbReference type="Gene3D" id="1.10.260.40">
    <property type="entry name" value="lambda repressor-like DNA-binding domains"/>
    <property type="match status" value="1"/>
</dbReference>
<organism evidence="2 3">
    <name type="scientific">Nocardia ninae NBRC 108245</name>
    <dbReference type="NCBI Taxonomy" id="1210091"/>
    <lineage>
        <taxon>Bacteria</taxon>
        <taxon>Bacillati</taxon>
        <taxon>Actinomycetota</taxon>
        <taxon>Actinomycetes</taxon>
        <taxon>Mycobacteriales</taxon>
        <taxon>Nocardiaceae</taxon>
        <taxon>Nocardia</taxon>
    </lineage>
</organism>
<protein>
    <recommendedName>
        <fullName evidence="1">HTH cro/C1-type domain-containing protein</fullName>
    </recommendedName>
</protein>
<dbReference type="SMART" id="SM00530">
    <property type="entry name" value="HTH_XRE"/>
    <property type="match status" value="1"/>
</dbReference>
<dbReference type="InterPro" id="IPR001387">
    <property type="entry name" value="Cro/C1-type_HTH"/>
</dbReference>
<reference evidence="2 3" key="1">
    <citation type="submission" date="2019-07" db="EMBL/GenBank/DDBJ databases">
        <title>Whole genome shotgun sequence of Nocardia ninae NBRC 108245.</title>
        <authorList>
            <person name="Hosoyama A."/>
            <person name="Uohara A."/>
            <person name="Ohji S."/>
            <person name="Ichikawa N."/>
        </authorList>
    </citation>
    <scope>NUCLEOTIDE SEQUENCE [LARGE SCALE GENOMIC DNA]</scope>
    <source>
        <strain evidence="2 3">NBRC 108245</strain>
    </source>
</reference>
<dbReference type="PROSITE" id="PS50943">
    <property type="entry name" value="HTH_CROC1"/>
    <property type="match status" value="1"/>
</dbReference>
<dbReference type="EMBL" id="BJXA01000032">
    <property type="protein sequence ID" value="GEM40083.1"/>
    <property type="molecule type" value="Genomic_DNA"/>
</dbReference>
<accession>A0A511MHC2</accession>
<gene>
    <name evidence="2" type="ORF">NN4_46020</name>
</gene>
<dbReference type="Pfam" id="PF13560">
    <property type="entry name" value="HTH_31"/>
    <property type="match status" value="1"/>
</dbReference>
<sequence>MRLFPSPYLWTCIMSGDNEFGRRLRRSREQAGMTRPVLGGLAGRSASWVRHLEEGRLKQPRLPMLIKLAEILDIPDLTQLTGDEPLTRSLYSKASHDKLPLVTEALVSYPTSPRSSEEDLTPEAISARTRQAWALWHGAAYQRSAIATILPDLLRDVRVSVRQMDGNDRRKAQATLAQVYHLTQLYLSFQPPASLILMSGDRAMTAAQDADNPHAMAAAAWYVNHVYRDAGEETEARVDLARQMCELLNPEKEGDDLAMWGLLRLAMALSYAKIGREGDALHHWDEADRAAKALGENYVHPWLMFGQPMVDAYMITIQADLMHSGYAIRQAAKVDLTKMPSATRRSFHTSETARAHYMREEPLAAVSLLTKASNESPDTFGFSLFARSVVPDLVENGGETVRRDAEKLAAKLGLDV</sequence>
<keyword evidence="3" id="KW-1185">Reference proteome</keyword>
<dbReference type="GO" id="GO:0003677">
    <property type="term" value="F:DNA binding"/>
    <property type="evidence" value="ECO:0007669"/>
    <property type="project" value="InterPro"/>
</dbReference>
<comment type="caution">
    <text evidence="2">The sequence shown here is derived from an EMBL/GenBank/DDBJ whole genome shotgun (WGS) entry which is preliminary data.</text>
</comment>
<dbReference type="CDD" id="cd00093">
    <property type="entry name" value="HTH_XRE"/>
    <property type="match status" value="1"/>
</dbReference>
<dbReference type="SUPFAM" id="SSF47413">
    <property type="entry name" value="lambda repressor-like DNA-binding domains"/>
    <property type="match status" value="1"/>
</dbReference>
<dbReference type="InterPro" id="IPR010982">
    <property type="entry name" value="Lambda_DNA-bd_dom_sf"/>
</dbReference>
<name>A0A511MHC2_9NOCA</name>
<proteinExistence type="predicted"/>
<evidence type="ECO:0000313" key="3">
    <source>
        <dbReference type="Proteomes" id="UP000321424"/>
    </source>
</evidence>
<feature type="domain" description="HTH cro/C1-type" evidence="1">
    <location>
        <begin position="24"/>
        <end position="80"/>
    </location>
</feature>
<evidence type="ECO:0000313" key="2">
    <source>
        <dbReference type="EMBL" id="GEM40083.1"/>
    </source>
</evidence>
<dbReference type="AlphaFoldDB" id="A0A511MHC2"/>
<dbReference type="Proteomes" id="UP000321424">
    <property type="component" value="Unassembled WGS sequence"/>
</dbReference>